<dbReference type="AlphaFoldDB" id="A0A9Q1JZX8"/>
<evidence type="ECO:0000259" key="1">
    <source>
        <dbReference type="Pfam" id="PF10536"/>
    </source>
</evidence>
<comment type="caution">
    <text evidence="2">The sequence shown here is derived from an EMBL/GenBank/DDBJ whole genome shotgun (WGS) entry which is preliminary data.</text>
</comment>
<dbReference type="InterPro" id="IPR044824">
    <property type="entry name" value="MAIN-like"/>
</dbReference>
<dbReference type="Proteomes" id="UP001153076">
    <property type="component" value="Unassembled WGS sequence"/>
</dbReference>
<organism evidence="2 3">
    <name type="scientific">Carnegiea gigantea</name>
    <dbReference type="NCBI Taxonomy" id="171969"/>
    <lineage>
        <taxon>Eukaryota</taxon>
        <taxon>Viridiplantae</taxon>
        <taxon>Streptophyta</taxon>
        <taxon>Embryophyta</taxon>
        <taxon>Tracheophyta</taxon>
        <taxon>Spermatophyta</taxon>
        <taxon>Magnoliopsida</taxon>
        <taxon>eudicotyledons</taxon>
        <taxon>Gunneridae</taxon>
        <taxon>Pentapetalae</taxon>
        <taxon>Caryophyllales</taxon>
        <taxon>Cactineae</taxon>
        <taxon>Cactaceae</taxon>
        <taxon>Cactoideae</taxon>
        <taxon>Echinocereeae</taxon>
        <taxon>Carnegiea</taxon>
    </lineage>
</organism>
<feature type="domain" description="Aminotransferase-like plant mobile" evidence="1">
    <location>
        <begin position="359"/>
        <end position="461"/>
    </location>
</feature>
<protein>
    <recommendedName>
        <fullName evidence="1">Aminotransferase-like plant mobile domain-containing protein</fullName>
    </recommendedName>
</protein>
<proteinExistence type="predicted"/>
<evidence type="ECO:0000313" key="2">
    <source>
        <dbReference type="EMBL" id="KAJ8433892.1"/>
    </source>
</evidence>
<feature type="domain" description="Aminotransferase-like plant mobile" evidence="1">
    <location>
        <begin position="8"/>
        <end position="279"/>
    </location>
</feature>
<dbReference type="GO" id="GO:0010073">
    <property type="term" value="P:meristem maintenance"/>
    <property type="evidence" value="ECO:0007669"/>
    <property type="project" value="InterPro"/>
</dbReference>
<evidence type="ECO:0000313" key="3">
    <source>
        <dbReference type="Proteomes" id="UP001153076"/>
    </source>
</evidence>
<dbReference type="OrthoDB" id="1572276at2759"/>
<name>A0A9Q1JZX8_9CARY</name>
<dbReference type="PANTHER" id="PTHR46033">
    <property type="entry name" value="PROTEIN MAIN-LIKE 2"/>
    <property type="match status" value="1"/>
</dbReference>
<dbReference type="Pfam" id="PF10536">
    <property type="entry name" value="PMD"/>
    <property type="match status" value="2"/>
</dbReference>
<dbReference type="EMBL" id="JAKOGI010000512">
    <property type="protein sequence ID" value="KAJ8433892.1"/>
    <property type="molecule type" value="Genomic_DNA"/>
</dbReference>
<accession>A0A9Q1JZX8</accession>
<gene>
    <name evidence="2" type="ORF">Cgig2_004614</name>
</gene>
<keyword evidence="3" id="KW-1185">Reference proteome</keyword>
<dbReference type="PANTHER" id="PTHR46033:SF80">
    <property type="entry name" value="PROTEIN MAIN-LIKE 2-LIKE"/>
    <property type="match status" value="1"/>
</dbReference>
<reference evidence="2" key="1">
    <citation type="submission" date="2022-04" db="EMBL/GenBank/DDBJ databases">
        <title>Carnegiea gigantea Genome sequencing and assembly v2.</title>
        <authorList>
            <person name="Copetti D."/>
            <person name="Sanderson M.J."/>
            <person name="Burquez A."/>
            <person name="Wojciechowski M.F."/>
        </authorList>
    </citation>
    <scope>NUCLEOTIDE SEQUENCE</scope>
    <source>
        <strain evidence="2">SGP5-SGP5p</strain>
        <tissue evidence="2">Aerial part</tissue>
    </source>
</reference>
<sequence length="491" mass="55374">MALRQIRERINPTVTHACWLEEFMGSGVELEHAGFLALWLSRHVFPPRSASYIRSSLFSLAARLSTGMKIALAPVVLANIYRDLSLLKDKIAGSSSKGSNDESLVLSAPFQLVQLWAWERFPTLAPIPRVITHGEPRLARWSKLRNPTCGDLSMALDSPKEAFVWRPYATNVENLSLACFYGDMEKWVSLDSGGPWESFARCLRVCQLVGLDCIEEYLPHRVAMQFGMDQDIPSSVPIVRETLKVTWNNYNRPIIGVKLYVPSRMFKGYVSARYSDWWKGVPLSQAGSVQSCKQPRTDQRNSYGLTAIMNAKTQGKHFDKNDGQKLVESFRPCNERNQNSKLSLAYSLPNKNDKVRRVFCCASHYGWMNHFKGKEGELEHVALLVLWLSRYVFSTNSCSMINPKVSGIAISLAKGVKVALAYAVLSAIYRDLRLLKEKIVTFTEGRRCRSDLVLWAPLQISDVVLGEISNVKPETDLFDAWRAQIGSLAQD</sequence>
<dbReference type="InterPro" id="IPR019557">
    <property type="entry name" value="AminoTfrase-like_pln_mobile"/>
</dbReference>